<evidence type="ECO:0000313" key="3">
    <source>
        <dbReference type="EMBL" id="ABM95624.1"/>
    </source>
</evidence>
<gene>
    <name evidence="3" type="ordered locus">Mpe_A2670</name>
</gene>
<proteinExistence type="predicted"/>
<evidence type="ECO:0000313" key="4">
    <source>
        <dbReference type="Proteomes" id="UP000000366"/>
    </source>
</evidence>
<name>A2SJ85_METPP</name>
<accession>A2SJ85</accession>
<keyword evidence="4" id="KW-1185">Reference proteome</keyword>
<dbReference type="HOGENOM" id="CLU_151310_0_0_4"/>
<dbReference type="KEGG" id="mpt:Mpe_A2670"/>
<organism evidence="3 4">
    <name type="scientific">Methylibium petroleiphilum (strain ATCC BAA-1232 / LMG 22953 / PM1)</name>
    <dbReference type="NCBI Taxonomy" id="420662"/>
    <lineage>
        <taxon>Bacteria</taxon>
        <taxon>Pseudomonadati</taxon>
        <taxon>Pseudomonadota</taxon>
        <taxon>Betaproteobacteria</taxon>
        <taxon>Burkholderiales</taxon>
        <taxon>Sphaerotilaceae</taxon>
        <taxon>Methylibium</taxon>
    </lineage>
</organism>
<evidence type="ECO:0000256" key="2">
    <source>
        <dbReference type="SAM" id="SignalP"/>
    </source>
</evidence>
<evidence type="ECO:0000256" key="1">
    <source>
        <dbReference type="SAM" id="MobiDB-lite"/>
    </source>
</evidence>
<protein>
    <submittedName>
        <fullName evidence="3">Uncharacterized protein</fullName>
    </submittedName>
</protein>
<reference evidence="3 4" key="1">
    <citation type="journal article" date="2007" name="J. Bacteriol.">
        <title>Whole-genome analysis of the methyl tert-butyl ether-degrading beta-proteobacterium Methylibium petroleiphilum PM1.</title>
        <authorList>
            <person name="Kane S.R."/>
            <person name="Chakicherla A.Y."/>
            <person name="Chain P.S.G."/>
            <person name="Schmidt R."/>
            <person name="Shin M.W."/>
            <person name="Legler T.C."/>
            <person name="Scow K.M."/>
            <person name="Larimer F.W."/>
            <person name="Lucas S.M."/>
            <person name="Richardson P.M."/>
            <person name="Hristova K.R."/>
        </authorList>
    </citation>
    <scope>NUCLEOTIDE SEQUENCE [LARGE SCALE GENOMIC DNA]</scope>
    <source>
        <strain evidence="4">ATCC BAA-1232 / LMG 22953 / PM1</strain>
    </source>
</reference>
<feature type="region of interest" description="Disordered" evidence="1">
    <location>
        <begin position="85"/>
        <end position="118"/>
    </location>
</feature>
<dbReference type="RefSeq" id="WP_011830254.1">
    <property type="nucleotide sequence ID" value="NC_008825.1"/>
</dbReference>
<sequence>MRRLLAIVLLALLPLQFSWAAVASYCEREASVDAAHVCHHEHLHHANAVADDGCPEGETTGAGDVDCGHCHGHCTGLLGLPESLSGDLSTATPRTSADEAGGAHAPARPERPQWAPLA</sequence>
<feature type="compositionally biased region" description="Polar residues" evidence="1">
    <location>
        <begin position="86"/>
        <end position="95"/>
    </location>
</feature>
<dbReference type="STRING" id="420662.Mpe_A2670"/>
<dbReference type="eggNOG" id="ENOG5032Y09">
    <property type="taxonomic scope" value="Bacteria"/>
</dbReference>
<dbReference type="Proteomes" id="UP000000366">
    <property type="component" value="Chromosome"/>
</dbReference>
<feature type="chain" id="PRO_5002646349" evidence="2">
    <location>
        <begin position="21"/>
        <end position="118"/>
    </location>
</feature>
<keyword evidence="2" id="KW-0732">Signal</keyword>
<dbReference type="EMBL" id="CP000555">
    <property type="protein sequence ID" value="ABM95624.1"/>
    <property type="molecule type" value="Genomic_DNA"/>
</dbReference>
<dbReference type="AlphaFoldDB" id="A2SJ85"/>
<feature type="signal peptide" evidence="2">
    <location>
        <begin position="1"/>
        <end position="20"/>
    </location>
</feature>